<geneLocation type="plastid" evidence="10"/>
<dbReference type="PANTHER" id="PTHR13501">
    <property type="entry name" value="CHLOROPLAST 50S RIBOSOMAL PROTEIN L22-RELATED"/>
    <property type="match status" value="1"/>
</dbReference>
<dbReference type="InterPro" id="IPR001063">
    <property type="entry name" value="Ribosomal_uL22"/>
</dbReference>
<keyword evidence="6 9" id="KW-0689">Ribosomal protein</keyword>
<keyword evidence="4" id="KW-0699">rRNA-binding</keyword>
<keyword evidence="3 10" id="KW-0934">Plastid</keyword>
<evidence type="ECO:0000256" key="1">
    <source>
        <dbReference type="ARBA" id="ARBA00004474"/>
    </source>
</evidence>
<dbReference type="NCBIfam" id="TIGR01044">
    <property type="entry name" value="rplV_bact"/>
    <property type="match status" value="1"/>
</dbReference>
<dbReference type="InterPro" id="IPR005727">
    <property type="entry name" value="Ribosomal_uL22_bac/chlpt-type"/>
</dbReference>
<dbReference type="Pfam" id="PF00237">
    <property type="entry name" value="Ribosomal_L22"/>
    <property type="match status" value="1"/>
</dbReference>
<evidence type="ECO:0000256" key="7">
    <source>
        <dbReference type="ARBA" id="ARBA00023274"/>
    </source>
</evidence>
<dbReference type="AlphaFoldDB" id="A0A4D6X169"/>
<keyword evidence="7 9" id="KW-0687">Ribonucleoprotein</keyword>
<reference evidence="10" key="2">
    <citation type="submission" date="2019-04" db="EMBL/GenBank/DDBJ databases">
        <authorList>
            <person name="Pasella M."/>
        </authorList>
    </citation>
    <scope>NUCLEOTIDE SEQUENCE</scope>
    <source>
        <strain evidence="10">PD2951</strain>
    </source>
</reference>
<dbReference type="PANTHER" id="PTHR13501:SF10">
    <property type="entry name" value="LARGE RIBOSOMAL SUBUNIT PROTEIN UL22M"/>
    <property type="match status" value="1"/>
</dbReference>
<dbReference type="GO" id="GO:0019843">
    <property type="term" value="F:rRNA binding"/>
    <property type="evidence" value="ECO:0007669"/>
    <property type="project" value="UniProtKB-KW"/>
</dbReference>
<reference evidence="10" key="1">
    <citation type="journal article" date="2019" name="Mol. Phylogenet. Evol.">
        <title>Morphological evolution and classification of the red algal order Ceramiales inferred using plastid phylogenomics.</title>
        <authorList>
            <person name="Diaz-Tapia P."/>
            <person name="Pasella M.M."/>
            <person name="Verbruggen H."/>
            <person name="Maggs C.A."/>
        </authorList>
    </citation>
    <scope>NUCLEOTIDE SEQUENCE</scope>
    <source>
        <strain evidence="10">PD2951</strain>
    </source>
</reference>
<evidence type="ECO:0000256" key="5">
    <source>
        <dbReference type="ARBA" id="ARBA00022884"/>
    </source>
</evidence>
<evidence type="ECO:0000256" key="2">
    <source>
        <dbReference type="ARBA" id="ARBA00009451"/>
    </source>
</evidence>
<dbReference type="InterPro" id="IPR018260">
    <property type="entry name" value="Ribosomal_uL22_CS"/>
</dbReference>
<dbReference type="SUPFAM" id="SSF54843">
    <property type="entry name" value="Ribosomal protein L22"/>
    <property type="match status" value="1"/>
</dbReference>
<dbReference type="GO" id="GO:0003735">
    <property type="term" value="F:structural constituent of ribosome"/>
    <property type="evidence" value="ECO:0007669"/>
    <property type="project" value="InterPro"/>
</dbReference>
<dbReference type="GO" id="GO:0006412">
    <property type="term" value="P:translation"/>
    <property type="evidence" value="ECO:0007669"/>
    <property type="project" value="InterPro"/>
</dbReference>
<protein>
    <recommendedName>
        <fullName evidence="8">Large ribosomal subunit protein uL22c</fullName>
    </recommendedName>
</protein>
<gene>
    <name evidence="10" type="primary">rpl22</name>
</gene>
<dbReference type="InterPro" id="IPR047867">
    <property type="entry name" value="Ribosomal_uL22_bac/org-type"/>
</dbReference>
<evidence type="ECO:0000256" key="3">
    <source>
        <dbReference type="ARBA" id="ARBA00022640"/>
    </source>
</evidence>
<name>A0A4D6X169_9FLOR</name>
<dbReference type="InterPro" id="IPR036394">
    <property type="entry name" value="Ribosomal_uL22_sf"/>
</dbReference>
<evidence type="ECO:0000256" key="6">
    <source>
        <dbReference type="ARBA" id="ARBA00022980"/>
    </source>
</evidence>
<dbReference type="CDD" id="cd00336">
    <property type="entry name" value="Ribosomal_L22"/>
    <property type="match status" value="1"/>
</dbReference>
<dbReference type="PROSITE" id="PS00464">
    <property type="entry name" value="RIBOSOMAL_L22"/>
    <property type="match status" value="1"/>
</dbReference>
<dbReference type="GO" id="GO:0009536">
    <property type="term" value="C:plastid"/>
    <property type="evidence" value="ECO:0007669"/>
    <property type="project" value="UniProtKB-SubCell"/>
</dbReference>
<dbReference type="HAMAP" id="MF_01331_B">
    <property type="entry name" value="Ribosomal_uL22_B"/>
    <property type="match status" value="1"/>
</dbReference>
<keyword evidence="5" id="KW-0694">RNA-binding</keyword>
<evidence type="ECO:0000313" key="10">
    <source>
        <dbReference type="EMBL" id="QCI08578.1"/>
    </source>
</evidence>
<evidence type="ECO:0000256" key="4">
    <source>
        <dbReference type="ARBA" id="ARBA00022730"/>
    </source>
</evidence>
<accession>A0A4D6X169</accession>
<dbReference type="EMBL" id="MK814735">
    <property type="protein sequence ID" value="QCI08578.1"/>
    <property type="molecule type" value="Genomic_DNA"/>
</dbReference>
<evidence type="ECO:0000256" key="9">
    <source>
        <dbReference type="RuleBase" id="RU004005"/>
    </source>
</evidence>
<comment type="similarity">
    <text evidence="2 9">Belongs to the universal ribosomal protein uL22 family.</text>
</comment>
<dbReference type="GO" id="GO:0015934">
    <property type="term" value="C:large ribosomal subunit"/>
    <property type="evidence" value="ECO:0007669"/>
    <property type="project" value="InterPro"/>
</dbReference>
<sequence length="124" mass="14183">MEHQTVHSQAIGKYLRLSTHKARRVLQQIQGKNYTEARLMLQFMPYKACKSILKILDSAVNNANQKTMNNTNNQNIKITKAIANKGPTMKRFQPRAQGRAFSIHKPTCHIKIMIEIPNNINPSN</sequence>
<evidence type="ECO:0000256" key="8">
    <source>
        <dbReference type="ARBA" id="ARBA00035285"/>
    </source>
</evidence>
<comment type="subcellular location">
    <subcellularLocation>
        <location evidence="1">Plastid</location>
    </subcellularLocation>
</comment>
<dbReference type="Gene3D" id="3.90.470.10">
    <property type="entry name" value="Ribosomal protein L22/L17"/>
    <property type="match status" value="1"/>
</dbReference>
<organism evidence="10">
    <name type="scientific">Spermothamnion repens</name>
    <dbReference type="NCBI Taxonomy" id="31383"/>
    <lineage>
        <taxon>Eukaryota</taxon>
        <taxon>Rhodophyta</taxon>
        <taxon>Florideophyceae</taxon>
        <taxon>Rhodymeniophycidae</taxon>
        <taxon>Ceramiales</taxon>
        <taxon>Ceramiaceae</taxon>
        <taxon>Spermothamnion</taxon>
    </lineage>
</organism>
<proteinExistence type="inferred from homology"/>